<feature type="compositionally biased region" description="Basic and acidic residues" evidence="9">
    <location>
        <begin position="695"/>
        <end position="708"/>
    </location>
</feature>
<name>A0A8C7GXF0_ONCKI</name>
<dbReference type="GO" id="GO:0010468">
    <property type="term" value="P:regulation of gene expression"/>
    <property type="evidence" value="ECO:0007669"/>
    <property type="project" value="TreeGrafter"/>
</dbReference>
<dbReference type="PANTHER" id="PTHR16515">
    <property type="entry name" value="PR DOMAIN ZINC FINGER PROTEIN"/>
    <property type="match status" value="1"/>
</dbReference>
<dbReference type="AlphaFoldDB" id="A0A8C7GXF0"/>
<evidence type="ECO:0000256" key="7">
    <source>
        <dbReference type="PROSITE-ProRule" id="PRU00042"/>
    </source>
</evidence>
<keyword evidence="2" id="KW-0479">Metal-binding</keyword>
<evidence type="ECO:0000259" key="10">
    <source>
        <dbReference type="PROSITE" id="PS50157"/>
    </source>
</evidence>
<keyword evidence="4 7" id="KW-0863">Zinc-finger</keyword>
<feature type="region of interest" description="Disordered" evidence="9">
    <location>
        <begin position="413"/>
        <end position="432"/>
    </location>
</feature>
<dbReference type="Ensembl" id="ENSOKIT00005050477.1">
    <property type="protein sequence ID" value="ENSOKIP00005047866.1"/>
    <property type="gene ID" value="ENSOKIG00005020098.1"/>
</dbReference>
<keyword evidence="8" id="KW-0175">Coiled coil</keyword>
<feature type="region of interest" description="Disordered" evidence="9">
    <location>
        <begin position="139"/>
        <end position="250"/>
    </location>
</feature>
<keyword evidence="3" id="KW-0677">Repeat</keyword>
<reference evidence="11" key="2">
    <citation type="submission" date="2025-09" db="UniProtKB">
        <authorList>
            <consortium name="Ensembl"/>
        </authorList>
    </citation>
    <scope>IDENTIFICATION</scope>
</reference>
<feature type="region of interest" description="Disordered" evidence="9">
    <location>
        <begin position="799"/>
        <end position="819"/>
    </location>
</feature>
<dbReference type="InterPro" id="IPR013087">
    <property type="entry name" value="Znf_C2H2_type"/>
</dbReference>
<feature type="compositionally biased region" description="Polar residues" evidence="9">
    <location>
        <begin position="711"/>
        <end position="720"/>
    </location>
</feature>
<dbReference type="GO" id="GO:0008270">
    <property type="term" value="F:zinc ion binding"/>
    <property type="evidence" value="ECO:0007669"/>
    <property type="project" value="UniProtKB-KW"/>
</dbReference>
<evidence type="ECO:0000256" key="4">
    <source>
        <dbReference type="ARBA" id="ARBA00022771"/>
    </source>
</evidence>
<feature type="region of interest" description="Disordered" evidence="9">
    <location>
        <begin position="659"/>
        <end position="778"/>
    </location>
</feature>
<dbReference type="PANTHER" id="PTHR16515:SF66">
    <property type="entry name" value="C2H2-TYPE DOMAIN-CONTAINING PROTEIN"/>
    <property type="match status" value="1"/>
</dbReference>
<dbReference type="Gene3D" id="3.30.160.60">
    <property type="entry name" value="Classic Zinc Finger"/>
    <property type="match status" value="2"/>
</dbReference>
<keyword evidence="6" id="KW-0539">Nucleus</keyword>
<evidence type="ECO:0000256" key="5">
    <source>
        <dbReference type="ARBA" id="ARBA00022833"/>
    </source>
</evidence>
<evidence type="ECO:0000256" key="8">
    <source>
        <dbReference type="SAM" id="Coils"/>
    </source>
</evidence>
<sequence>MANCMVFHTQIASVMEVLANAAVSEICKLVDDDYAVFRLEISQSQKENRTLRRKLQLLELKMARERAERTMRERVLASRPRSVKILDQYRGIARGEGHLTGGHRSFVKPAGHNTWRDEQPITVDEGSRTSTQHIIIIESADAEAAGPGVKQEMSEGEENPRHSRDSQTAAAGAPPVTTEDPTTAPAQPSSITEEEGPEVLLVKEEGLGNPEGTMVMEDNQTTPPPESTAEPAEQHRTTHSLTESVDMEDGKPDLLLVKEETIEDRPESVDLLSGLKMGEQASIMEVLANAAVAEICKLVDDDYAVFRLEITQSQKENRALRRKLLELKVARERAERTIPERVLASRPSSVKILDRYRGMARGEGHRTGGYRSFVKPMGHHTWRDDQPITVDEGSGTSTQHVIMIEPAEAAGTGVKLERSEGEEDPRHSTDIQTGAAGVTPVAMEDPTIASVQPRTRCSITEEEEGPEVLLVKEEGMGNPDRTMFTEDNQTTPPPEPTEEPAEQHRTTHSLTESVDMEDGKPDLLQVKEETIEDGSESIDLMSGLKMGEQSGGWLEANRGDWEAILDSQTQTCAAKSPGDNITEQARTRGDIMESAVHEDQLIHSVAGGRDWTSEAAGHKSWSRIRTLDQEPSLFLPESEPGPNRGGQRLHHNHYIEHNQWTGGLNSNSPGGHQRDRGSSEGSSLQPRPFSSQSQCRDEAGPGADRDRPSCSYDTNTTVSMMNRAGHPGLQPSQRVVGDAPGGSLTGSLSSSSGSRLMPGDWVHRKPGSSLPQLPHGYPTNIDRVRMGVHHERYLACSTAHNPNNTQTMARGQGGSSKTNHLRVVSPASTSGVIGSQRVRPSVRTDAGKTYACPTCQKRFAHANYVKRHQAVHTKDKPFKCKLCYKSFSFLTSLIRHRSVHNGEKS</sequence>
<evidence type="ECO:0000313" key="12">
    <source>
        <dbReference type="Proteomes" id="UP000694557"/>
    </source>
</evidence>
<evidence type="ECO:0000256" key="2">
    <source>
        <dbReference type="ARBA" id="ARBA00022723"/>
    </source>
</evidence>
<dbReference type="GO" id="GO:0005634">
    <property type="term" value="C:nucleus"/>
    <property type="evidence" value="ECO:0007669"/>
    <property type="project" value="UniProtKB-SubCell"/>
</dbReference>
<feature type="region of interest" description="Disordered" evidence="9">
    <location>
        <begin position="363"/>
        <end position="389"/>
    </location>
</feature>
<accession>A0A8C7GXF0</accession>
<feature type="compositionally biased region" description="Basic and acidic residues" evidence="9">
    <location>
        <begin position="415"/>
        <end position="429"/>
    </location>
</feature>
<feature type="coiled-coil region" evidence="8">
    <location>
        <begin position="41"/>
        <end position="68"/>
    </location>
</feature>
<feature type="coiled-coil region" evidence="8">
    <location>
        <begin position="310"/>
        <end position="337"/>
    </location>
</feature>
<evidence type="ECO:0000313" key="11">
    <source>
        <dbReference type="Ensembl" id="ENSOKIP00005047866.1"/>
    </source>
</evidence>
<dbReference type="PROSITE" id="PS50157">
    <property type="entry name" value="ZINC_FINGER_C2H2_2"/>
    <property type="match status" value="2"/>
</dbReference>
<dbReference type="PROSITE" id="PS00028">
    <property type="entry name" value="ZINC_FINGER_C2H2_1"/>
    <property type="match status" value="2"/>
</dbReference>
<dbReference type="Pfam" id="PF00096">
    <property type="entry name" value="zf-C2H2"/>
    <property type="match status" value="2"/>
</dbReference>
<dbReference type="FunFam" id="3.30.160.60:FF:000100">
    <property type="entry name" value="Zinc finger 45-like"/>
    <property type="match status" value="2"/>
</dbReference>
<dbReference type="GeneTree" id="ENSGT01150000287027"/>
<dbReference type="SMART" id="SM00355">
    <property type="entry name" value="ZnF_C2H2"/>
    <property type="match status" value="2"/>
</dbReference>
<dbReference type="SUPFAM" id="SSF57667">
    <property type="entry name" value="beta-beta-alpha zinc fingers"/>
    <property type="match status" value="1"/>
</dbReference>
<feature type="region of interest" description="Disordered" evidence="9">
    <location>
        <begin position="476"/>
        <end position="519"/>
    </location>
</feature>
<evidence type="ECO:0000256" key="1">
    <source>
        <dbReference type="ARBA" id="ARBA00004123"/>
    </source>
</evidence>
<dbReference type="Proteomes" id="UP000694557">
    <property type="component" value="Unassembled WGS sequence"/>
</dbReference>
<protein>
    <recommendedName>
        <fullName evidence="10">C2H2-type domain-containing protein</fullName>
    </recommendedName>
</protein>
<keyword evidence="12" id="KW-1185">Reference proteome</keyword>
<organism evidence="11 12">
    <name type="scientific">Oncorhynchus kisutch</name>
    <name type="common">Coho salmon</name>
    <name type="synonym">Salmo kisutch</name>
    <dbReference type="NCBI Taxonomy" id="8019"/>
    <lineage>
        <taxon>Eukaryota</taxon>
        <taxon>Metazoa</taxon>
        <taxon>Chordata</taxon>
        <taxon>Craniata</taxon>
        <taxon>Vertebrata</taxon>
        <taxon>Euteleostomi</taxon>
        <taxon>Actinopterygii</taxon>
        <taxon>Neopterygii</taxon>
        <taxon>Teleostei</taxon>
        <taxon>Protacanthopterygii</taxon>
        <taxon>Salmoniformes</taxon>
        <taxon>Salmonidae</taxon>
        <taxon>Salmoninae</taxon>
        <taxon>Oncorhynchus</taxon>
    </lineage>
</organism>
<evidence type="ECO:0000256" key="3">
    <source>
        <dbReference type="ARBA" id="ARBA00022737"/>
    </source>
</evidence>
<feature type="compositionally biased region" description="Polar residues" evidence="9">
    <location>
        <begin position="179"/>
        <end position="191"/>
    </location>
</feature>
<dbReference type="InterPro" id="IPR050331">
    <property type="entry name" value="Zinc_finger"/>
</dbReference>
<evidence type="ECO:0000256" key="6">
    <source>
        <dbReference type="ARBA" id="ARBA00023242"/>
    </source>
</evidence>
<feature type="compositionally biased region" description="Polar residues" evidence="9">
    <location>
        <begin position="679"/>
        <end position="694"/>
    </location>
</feature>
<feature type="compositionally biased region" description="Polar residues" evidence="9">
    <location>
        <begin position="659"/>
        <end position="670"/>
    </location>
</feature>
<keyword evidence="5" id="KW-0862">Zinc</keyword>
<feature type="domain" description="C2H2-type" evidence="10">
    <location>
        <begin position="878"/>
        <end position="905"/>
    </location>
</feature>
<dbReference type="InterPro" id="IPR036236">
    <property type="entry name" value="Znf_C2H2_sf"/>
</dbReference>
<feature type="domain" description="C2H2-type" evidence="10">
    <location>
        <begin position="850"/>
        <end position="877"/>
    </location>
</feature>
<proteinExistence type="predicted"/>
<feature type="compositionally biased region" description="Low complexity" evidence="9">
    <location>
        <begin position="745"/>
        <end position="754"/>
    </location>
</feature>
<comment type="subcellular location">
    <subcellularLocation>
        <location evidence="1">Nucleus</location>
    </subcellularLocation>
</comment>
<reference evidence="11" key="1">
    <citation type="submission" date="2025-08" db="UniProtKB">
        <authorList>
            <consortium name="Ensembl"/>
        </authorList>
    </citation>
    <scope>IDENTIFICATION</scope>
</reference>
<evidence type="ECO:0000256" key="9">
    <source>
        <dbReference type="SAM" id="MobiDB-lite"/>
    </source>
</evidence>
<feature type="compositionally biased region" description="Polar residues" evidence="9">
    <location>
        <begin position="799"/>
        <end position="809"/>
    </location>
</feature>